<dbReference type="EMBL" id="ADVG01000003">
    <property type="protein sequence ID" value="EFH83915.1"/>
    <property type="molecule type" value="Genomic_DNA"/>
</dbReference>
<reference evidence="2 3" key="1">
    <citation type="journal article" date="2011" name="Stand. Genomic Sci.">
        <title>Non-contiguous finished genome sequence and contextual data of the filamentous soil bacterium Ktedonobacter racemifer type strain (SOSP1-21).</title>
        <authorList>
            <person name="Chang Y.J."/>
            <person name="Land M."/>
            <person name="Hauser L."/>
            <person name="Chertkov O."/>
            <person name="Del Rio T.G."/>
            <person name="Nolan M."/>
            <person name="Copeland A."/>
            <person name="Tice H."/>
            <person name="Cheng J.F."/>
            <person name="Lucas S."/>
            <person name="Han C."/>
            <person name="Goodwin L."/>
            <person name="Pitluck S."/>
            <person name="Ivanova N."/>
            <person name="Ovchinikova G."/>
            <person name="Pati A."/>
            <person name="Chen A."/>
            <person name="Palaniappan K."/>
            <person name="Mavromatis K."/>
            <person name="Liolios K."/>
            <person name="Brettin T."/>
            <person name="Fiebig A."/>
            <person name="Rohde M."/>
            <person name="Abt B."/>
            <person name="Goker M."/>
            <person name="Detter J.C."/>
            <person name="Woyke T."/>
            <person name="Bristow J."/>
            <person name="Eisen J.A."/>
            <person name="Markowitz V."/>
            <person name="Hugenholtz P."/>
            <person name="Kyrpides N.C."/>
            <person name="Klenk H.P."/>
            <person name="Lapidus A."/>
        </authorList>
    </citation>
    <scope>NUCLEOTIDE SEQUENCE [LARGE SCALE GENOMIC DNA]</scope>
    <source>
        <strain evidence="3">DSM 44963</strain>
    </source>
</reference>
<evidence type="ECO:0000313" key="2">
    <source>
        <dbReference type="EMBL" id="EFH83915.1"/>
    </source>
</evidence>
<keyword evidence="1" id="KW-0812">Transmembrane</keyword>
<dbReference type="InParanoid" id="D6TU14"/>
<feature type="transmembrane region" description="Helical" evidence="1">
    <location>
        <begin position="76"/>
        <end position="97"/>
    </location>
</feature>
<gene>
    <name evidence="2" type="ORF">Krac_4919</name>
</gene>
<evidence type="ECO:0000256" key="1">
    <source>
        <dbReference type="SAM" id="Phobius"/>
    </source>
</evidence>
<name>D6TU14_KTERA</name>
<dbReference type="AlphaFoldDB" id="D6TU14"/>
<proteinExistence type="predicted"/>
<dbReference type="eggNOG" id="ENOG5033FAU">
    <property type="taxonomic scope" value="Bacteria"/>
</dbReference>
<evidence type="ECO:0000313" key="3">
    <source>
        <dbReference type="Proteomes" id="UP000004508"/>
    </source>
</evidence>
<keyword evidence="1" id="KW-0472">Membrane</keyword>
<comment type="caution">
    <text evidence="2">The sequence shown here is derived from an EMBL/GenBank/DDBJ whole genome shotgun (WGS) entry which is preliminary data.</text>
</comment>
<organism evidence="2 3">
    <name type="scientific">Ktedonobacter racemifer DSM 44963</name>
    <dbReference type="NCBI Taxonomy" id="485913"/>
    <lineage>
        <taxon>Bacteria</taxon>
        <taxon>Bacillati</taxon>
        <taxon>Chloroflexota</taxon>
        <taxon>Ktedonobacteria</taxon>
        <taxon>Ktedonobacterales</taxon>
        <taxon>Ktedonobacteraceae</taxon>
        <taxon>Ktedonobacter</taxon>
    </lineage>
</organism>
<accession>D6TU14</accession>
<sequence>MCGDTPRPGRRETLLHLPWMWRTRQLEVSGGMCGDTPRPGRRETLLHLPWMWRTHLFERSGGLMIQGKRWLPSGKALVVLCLALLLGALSFGGYVPLARAVARVEPTRVTYFYPSSTAQATVSGYCWIGSLAASRSDAWRCATGNIIYDPCFEPVASKSGSLVICNPNPATGQKGIRVNLNQPLPRAEAFKGPDTQAWMLVLANGSFCSFLTGATGLVNNQRIDYGCSDGSVVIGLPKTGKVWMAKDQASGSNTLKDVPVKEAWL</sequence>
<dbReference type="STRING" id="485913.Krac_4919"/>
<keyword evidence="1" id="KW-1133">Transmembrane helix</keyword>
<keyword evidence="3" id="KW-1185">Reference proteome</keyword>
<protein>
    <submittedName>
        <fullName evidence="2">Uncharacterized protein</fullName>
    </submittedName>
</protein>
<dbReference type="Proteomes" id="UP000004508">
    <property type="component" value="Unassembled WGS sequence"/>
</dbReference>